<organism evidence="3 4">
    <name type="scientific">Sphingobacterium multivorum</name>
    <dbReference type="NCBI Taxonomy" id="28454"/>
    <lineage>
        <taxon>Bacteria</taxon>
        <taxon>Pseudomonadati</taxon>
        <taxon>Bacteroidota</taxon>
        <taxon>Sphingobacteriia</taxon>
        <taxon>Sphingobacteriales</taxon>
        <taxon>Sphingobacteriaceae</taxon>
        <taxon>Sphingobacterium</taxon>
    </lineage>
</organism>
<evidence type="ECO:0000259" key="2">
    <source>
        <dbReference type="PROSITE" id="PS51352"/>
    </source>
</evidence>
<dbReference type="EMBL" id="CP068224">
    <property type="protein sequence ID" value="QQT52081.1"/>
    <property type="molecule type" value="Genomic_DNA"/>
</dbReference>
<dbReference type="InterPro" id="IPR017937">
    <property type="entry name" value="Thioredoxin_CS"/>
</dbReference>
<gene>
    <name evidence="3" type="ORF">I6I98_17625</name>
</gene>
<name>A0ABX7CJ07_SPHMU</name>
<dbReference type="PANTHER" id="PTHR42852:SF17">
    <property type="entry name" value="THIOREDOXIN-LIKE PROTEIN HI_1115"/>
    <property type="match status" value="1"/>
</dbReference>
<dbReference type="InterPro" id="IPR013766">
    <property type="entry name" value="Thioredoxin_domain"/>
</dbReference>
<sequence>MNTLQLLAFVRLYITYIFQVPVKYYLSTRPVQTKQMLRGLSLAVFSDFIECDSKPVRRNTGHHSKKRKSWFAVGRVTLSCIAVVSMFSLSAQTPRKDSGVDGLSQIEALNIGDKIPQSLWDTPLEVVNHPIGQKTIKLSEYRNKKLIILDFWATWCASCVESLGKIQHKLKYDQSKIAFIPVTFQSEAVVSKFQQGNNIAHQWQFPLVVGDKRLKQLFPHETISHFVWIDADGTIKAFTSSEYITDIQLQKGLSNDFAQVKMKIDRIAFDPKQPLLVSKLADLKARYTGFCELLAGVAPTSGMQNLDSLGLKRRYFVNTTLRTLCMDAMSDIQGIQLAKKKIVYEVIDRNRYFNKDQVNADVYNQQYGLCYEAVLPAETTKAAFRETLKNDLWQHFKIRLTIEERPIPVIALYGNSRKSHVSIGETIALKSLVDKLNVRDNDIPYLICPADLQNLPVPSNLKDCTSAKLLIERLAQSGVKADQREENLAVLVIKERRGA</sequence>
<dbReference type="PANTHER" id="PTHR42852">
    <property type="entry name" value="THIOL:DISULFIDE INTERCHANGE PROTEIN DSBE"/>
    <property type="match status" value="1"/>
</dbReference>
<keyword evidence="1" id="KW-0676">Redox-active center</keyword>
<dbReference type="InterPro" id="IPR036249">
    <property type="entry name" value="Thioredoxin-like_sf"/>
</dbReference>
<dbReference type="CDD" id="cd02966">
    <property type="entry name" value="TlpA_like_family"/>
    <property type="match status" value="1"/>
</dbReference>
<dbReference type="InterPro" id="IPR050553">
    <property type="entry name" value="Thioredoxin_ResA/DsbE_sf"/>
</dbReference>
<keyword evidence="4" id="KW-1185">Reference proteome</keyword>
<accession>A0ABX7CJ07</accession>
<protein>
    <submittedName>
        <fullName evidence="3">Redoxin domain-containing protein</fullName>
    </submittedName>
</protein>
<dbReference type="Proteomes" id="UP000595498">
    <property type="component" value="Chromosome"/>
</dbReference>
<dbReference type="PROSITE" id="PS00194">
    <property type="entry name" value="THIOREDOXIN_1"/>
    <property type="match status" value="1"/>
</dbReference>
<reference evidence="3 4" key="1">
    <citation type="submission" date="2021-01" db="EMBL/GenBank/DDBJ databases">
        <title>FDA dAtabase for Regulatory Grade micrObial Sequences (FDA-ARGOS): Supporting development and validation of Infectious Disease Dx tests.</title>
        <authorList>
            <person name="Sproer C."/>
            <person name="Gronow S."/>
            <person name="Severitt S."/>
            <person name="Schroder I."/>
            <person name="Tallon L."/>
            <person name="Sadzewicz L."/>
            <person name="Zhao X."/>
            <person name="Boylan J."/>
            <person name="Ott S."/>
            <person name="Bowen H."/>
            <person name="Vavikolanu K."/>
            <person name="Mehta A."/>
            <person name="Aluvathingal J."/>
            <person name="Nadendla S."/>
            <person name="Lowell S."/>
            <person name="Myers T."/>
            <person name="Yan Y."/>
            <person name="Sichtig H."/>
        </authorList>
    </citation>
    <scope>NUCLEOTIDE SEQUENCE [LARGE SCALE GENOMIC DNA]</scope>
    <source>
        <strain evidence="3 4">FDAARGOS_1141</strain>
    </source>
</reference>
<dbReference type="PROSITE" id="PS51352">
    <property type="entry name" value="THIOREDOXIN_2"/>
    <property type="match status" value="1"/>
</dbReference>
<evidence type="ECO:0000313" key="4">
    <source>
        <dbReference type="Proteomes" id="UP000595498"/>
    </source>
</evidence>
<evidence type="ECO:0000256" key="1">
    <source>
        <dbReference type="ARBA" id="ARBA00023284"/>
    </source>
</evidence>
<evidence type="ECO:0000313" key="3">
    <source>
        <dbReference type="EMBL" id="QQT52081.1"/>
    </source>
</evidence>
<dbReference type="Pfam" id="PF00578">
    <property type="entry name" value="AhpC-TSA"/>
    <property type="match status" value="1"/>
</dbReference>
<dbReference type="InterPro" id="IPR000866">
    <property type="entry name" value="AhpC/TSA"/>
</dbReference>
<proteinExistence type="predicted"/>
<feature type="domain" description="Thioredoxin" evidence="2">
    <location>
        <begin position="109"/>
        <end position="269"/>
    </location>
</feature>
<dbReference type="Gene3D" id="3.40.30.10">
    <property type="entry name" value="Glutaredoxin"/>
    <property type="match status" value="1"/>
</dbReference>
<dbReference type="SUPFAM" id="SSF52833">
    <property type="entry name" value="Thioredoxin-like"/>
    <property type="match status" value="1"/>
</dbReference>